<keyword evidence="1 3" id="KW-0808">Transferase</keyword>
<dbReference type="Pfam" id="PF00583">
    <property type="entry name" value="Acetyltransf_1"/>
    <property type="match status" value="1"/>
</dbReference>
<keyword evidence="4" id="KW-1185">Reference proteome</keyword>
<dbReference type="EMBL" id="FWXI01000004">
    <property type="protein sequence ID" value="SMC49165.1"/>
    <property type="molecule type" value="Genomic_DNA"/>
</dbReference>
<dbReference type="InterPro" id="IPR016181">
    <property type="entry name" value="Acyl_CoA_acyltransferase"/>
</dbReference>
<feature type="domain" description="N-acetyltransferase" evidence="2">
    <location>
        <begin position="4"/>
        <end position="167"/>
    </location>
</feature>
<dbReference type="PROSITE" id="PS51186">
    <property type="entry name" value="GNAT"/>
    <property type="match status" value="1"/>
</dbReference>
<organism evidence="3 4">
    <name type="scientific">Sporomusa malonica</name>
    <dbReference type="NCBI Taxonomy" id="112901"/>
    <lineage>
        <taxon>Bacteria</taxon>
        <taxon>Bacillati</taxon>
        <taxon>Bacillota</taxon>
        <taxon>Negativicutes</taxon>
        <taxon>Selenomonadales</taxon>
        <taxon>Sporomusaceae</taxon>
        <taxon>Sporomusa</taxon>
    </lineage>
</organism>
<protein>
    <submittedName>
        <fullName evidence="3">Acetyltransferase (GNAT) domain-containing protein</fullName>
    </submittedName>
</protein>
<proteinExistence type="predicted"/>
<dbReference type="SUPFAM" id="SSF55729">
    <property type="entry name" value="Acyl-CoA N-acyltransferases (Nat)"/>
    <property type="match status" value="1"/>
</dbReference>
<gene>
    <name evidence="3" type="ORF">SAMN04488500_10436</name>
</gene>
<dbReference type="PANTHER" id="PTHR13947:SF37">
    <property type="entry name" value="LD18367P"/>
    <property type="match status" value="1"/>
</dbReference>
<dbReference type="Proteomes" id="UP000192738">
    <property type="component" value="Unassembled WGS sequence"/>
</dbReference>
<dbReference type="OrthoDB" id="9799681at2"/>
<accession>A0A1W1ZKT8</accession>
<dbReference type="RefSeq" id="WP_084574702.1">
    <property type="nucleotide sequence ID" value="NZ_CP155572.1"/>
</dbReference>
<dbReference type="STRING" id="112901.SAMN04488500_10436"/>
<dbReference type="CDD" id="cd04301">
    <property type="entry name" value="NAT_SF"/>
    <property type="match status" value="1"/>
</dbReference>
<evidence type="ECO:0000259" key="2">
    <source>
        <dbReference type="PROSITE" id="PS51186"/>
    </source>
</evidence>
<dbReference type="InterPro" id="IPR050769">
    <property type="entry name" value="NAT_camello-type"/>
</dbReference>
<dbReference type="PANTHER" id="PTHR13947">
    <property type="entry name" value="GNAT FAMILY N-ACETYLTRANSFERASE"/>
    <property type="match status" value="1"/>
</dbReference>
<evidence type="ECO:0000256" key="1">
    <source>
        <dbReference type="ARBA" id="ARBA00022679"/>
    </source>
</evidence>
<dbReference type="GO" id="GO:0008080">
    <property type="term" value="F:N-acetyltransferase activity"/>
    <property type="evidence" value="ECO:0007669"/>
    <property type="project" value="InterPro"/>
</dbReference>
<dbReference type="Gene3D" id="3.40.630.30">
    <property type="match status" value="1"/>
</dbReference>
<dbReference type="InterPro" id="IPR000182">
    <property type="entry name" value="GNAT_dom"/>
</dbReference>
<name>A0A1W1ZKT8_9FIRM</name>
<evidence type="ECO:0000313" key="3">
    <source>
        <dbReference type="EMBL" id="SMC49165.1"/>
    </source>
</evidence>
<dbReference type="AlphaFoldDB" id="A0A1W1ZKT8"/>
<sequence length="167" mass="19436">MKKISIREFSQEYQNDVIDLILNIQRNEFDIPISREDQPDLGDIPNFYQSGCGNFWIALYNNQVVGTSALIDIGNHQGALRKMFVKADYRGRSYNTADLLLSELMSWASEHNMHEIYLGTTEKFLAAHRFYEKNRFALISSELLPNTFPIMKVDTRFYKITLKQQSV</sequence>
<reference evidence="3 4" key="1">
    <citation type="submission" date="2017-04" db="EMBL/GenBank/DDBJ databases">
        <authorList>
            <person name="Afonso C.L."/>
            <person name="Miller P.J."/>
            <person name="Scott M.A."/>
            <person name="Spackman E."/>
            <person name="Goraichik I."/>
            <person name="Dimitrov K.M."/>
            <person name="Suarez D.L."/>
            <person name="Swayne D.E."/>
        </authorList>
    </citation>
    <scope>NUCLEOTIDE SEQUENCE [LARGE SCALE GENOMIC DNA]</scope>
    <source>
        <strain evidence="3 4">DSM 5090</strain>
    </source>
</reference>
<evidence type="ECO:0000313" key="4">
    <source>
        <dbReference type="Proteomes" id="UP000192738"/>
    </source>
</evidence>